<sequence>INSLSMGDEHLDTVPATKSDEFIKSSVKNLIPILSESEGESECDVPAREKFTTFLNILFDAEYEFDSSDDQSFFDEDVPKKIFSNPLFDEEIIPMKIDQHHYNAESNLIESLHEFASELTLLKSIPLGIDETDCDH</sequence>
<reference evidence="1" key="1">
    <citation type="journal article" date="2019" name="Sci. Rep.">
        <title>Draft genome of Tanacetum cinerariifolium, the natural source of mosquito coil.</title>
        <authorList>
            <person name="Yamashiro T."/>
            <person name="Shiraishi A."/>
            <person name="Satake H."/>
            <person name="Nakayama K."/>
        </authorList>
    </citation>
    <scope>NUCLEOTIDE SEQUENCE</scope>
</reference>
<protein>
    <recommendedName>
        <fullName evidence="2">Reverse transcriptase domain-containing protein</fullName>
    </recommendedName>
</protein>
<comment type="caution">
    <text evidence="1">The sequence shown here is derived from an EMBL/GenBank/DDBJ whole genome shotgun (WGS) entry which is preliminary data.</text>
</comment>
<dbReference type="AlphaFoldDB" id="A0A699V6S3"/>
<name>A0A699V6S3_TANCI</name>
<gene>
    <name evidence="1" type="ORF">Tci_902339</name>
</gene>
<organism evidence="1">
    <name type="scientific">Tanacetum cinerariifolium</name>
    <name type="common">Dalmatian daisy</name>
    <name type="synonym">Chrysanthemum cinerariifolium</name>
    <dbReference type="NCBI Taxonomy" id="118510"/>
    <lineage>
        <taxon>Eukaryota</taxon>
        <taxon>Viridiplantae</taxon>
        <taxon>Streptophyta</taxon>
        <taxon>Embryophyta</taxon>
        <taxon>Tracheophyta</taxon>
        <taxon>Spermatophyta</taxon>
        <taxon>Magnoliopsida</taxon>
        <taxon>eudicotyledons</taxon>
        <taxon>Gunneridae</taxon>
        <taxon>Pentapetalae</taxon>
        <taxon>asterids</taxon>
        <taxon>campanulids</taxon>
        <taxon>Asterales</taxon>
        <taxon>Asteraceae</taxon>
        <taxon>Asteroideae</taxon>
        <taxon>Anthemideae</taxon>
        <taxon>Anthemidinae</taxon>
        <taxon>Tanacetum</taxon>
    </lineage>
</organism>
<dbReference type="EMBL" id="BKCJ011403364">
    <property type="protein sequence ID" value="GFD30370.1"/>
    <property type="molecule type" value="Genomic_DNA"/>
</dbReference>
<proteinExistence type="predicted"/>
<feature type="non-terminal residue" evidence="1">
    <location>
        <position position="1"/>
    </location>
</feature>
<evidence type="ECO:0008006" key="2">
    <source>
        <dbReference type="Google" id="ProtNLM"/>
    </source>
</evidence>
<evidence type="ECO:0000313" key="1">
    <source>
        <dbReference type="EMBL" id="GFD30370.1"/>
    </source>
</evidence>
<feature type="non-terminal residue" evidence="1">
    <location>
        <position position="136"/>
    </location>
</feature>
<accession>A0A699V6S3</accession>